<dbReference type="Proteomes" id="UP000251186">
    <property type="component" value="Unassembled WGS sequence"/>
</dbReference>
<dbReference type="AlphaFoldDB" id="A0A2X1B894"/>
<protein>
    <submittedName>
        <fullName evidence="1">Uncharacterized protein</fullName>
    </submittedName>
</protein>
<name>A0A2X1B894_BREVE</name>
<gene>
    <name evidence="1" type="ORF">NCTC11166_01188</name>
</gene>
<sequence length="49" mass="5328">MMILPSKRSAAGEGDRVAVEGATPHTSLWSAPSTILRMVPLPRERGRIK</sequence>
<proteinExistence type="predicted"/>
<organism evidence="1 2">
    <name type="scientific">Brevundimonas vesicularis</name>
    <name type="common">Pseudomonas vesicularis</name>
    <dbReference type="NCBI Taxonomy" id="41276"/>
    <lineage>
        <taxon>Bacteria</taxon>
        <taxon>Pseudomonadati</taxon>
        <taxon>Pseudomonadota</taxon>
        <taxon>Alphaproteobacteria</taxon>
        <taxon>Caulobacterales</taxon>
        <taxon>Caulobacteraceae</taxon>
        <taxon>Brevundimonas</taxon>
    </lineage>
</organism>
<evidence type="ECO:0000313" key="2">
    <source>
        <dbReference type="Proteomes" id="UP000251186"/>
    </source>
</evidence>
<accession>A0A2X1B894</accession>
<dbReference type="EMBL" id="UAQP01000005">
    <property type="protein sequence ID" value="SPU52858.1"/>
    <property type="molecule type" value="Genomic_DNA"/>
</dbReference>
<evidence type="ECO:0000313" key="1">
    <source>
        <dbReference type="EMBL" id="SPU52858.1"/>
    </source>
</evidence>
<reference evidence="1 2" key="1">
    <citation type="submission" date="2018-06" db="EMBL/GenBank/DDBJ databases">
        <authorList>
            <consortium name="Pathogen Informatics"/>
            <person name="Doyle S."/>
        </authorList>
    </citation>
    <scope>NUCLEOTIDE SEQUENCE [LARGE SCALE GENOMIC DNA]</scope>
    <source>
        <strain evidence="1 2">NCTC11166</strain>
    </source>
</reference>